<comment type="caution">
    <text evidence="2">The sequence shown here is derived from an EMBL/GenBank/DDBJ whole genome shotgun (WGS) entry which is preliminary data.</text>
</comment>
<accession>A0ABP9Z423</accession>
<reference evidence="2 3" key="1">
    <citation type="submission" date="2024-04" db="EMBL/GenBank/DDBJ databases">
        <title>genome sequences of Mucor flavus KT1a and Helicostylum pulchrum KT1b strains isolated from the surface of a dry-aged beef.</title>
        <authorList>
            <person name="Toyotome T."/>
            <person name="Hosono M."/>
            <person name="Torimaru M."/>
            <person name="Fukuda K."/>
            <person name="Mikami N."/>
        </authorList>
    </citation>
    <scope>NUCLEOTIDE SEQUENCE [LARGE SCALE GENOMIC DNA]</scope>
    <source>
        <strain evidence="2 3">KT1a</strain>
    </source>
</reference>
<feature type="region of interest" description="Disordered" evidence="1">
    <location>
        <begin position="209"/>
        <end position="242"/>
    </location>
</feature>
<evidence type="ECO:0000313" key="3">
    <source>
        <dbReference type="Proteomes" id="UP001473302"/>
    </source>
</evidence>
<proteinExistence type="predicted"/>
<evidence type="ECO:0000313" key="2">
    <source>
        <dbReference type="EMBL" id="GAA5813826.1"/>
    </source>
</evidence>
<keyword evidence="3" id="KW-1185">Reference proteome</keyword>
<feature type="compositionally biased region" description="Basic and acidic residues" evidence="1">
    <location>
        <begin position="219"/>
        <end position="229"/>
    </location>
</feature>
<evidence type="ECO:0000256" key="1">
    <source>
        <dbReference type="SAM" id="MobiDB-lite"/>
    </source>
</evidence>
<organism evidence="2 3">
    <name type="scientific">Mucor flavus</name>
    <dbReference type="NCBI Taxonomy" id="439312"/>
    <lineage>
        <taxon>Eukaryota</taxon>
        <taxon>Fungi</taxon>
        <taxon>Fungi incertae sedis</taxon>
        <taxon>Mucoromycota</taxon>
        <taxon>Mucoromycotina</taxon>
        <taxon>Mucoromycetes</taxon>
        <taxon>Mucorales</taxon>
        <taxon>Mucorineae</taxon>
        <taxon>Mucoraceae</taxon>
        <taxon>Mucor</taxon>
    </lineage>
</organism>
<protein>
    <submittedName>
        <fullName evidence="2">Uncharacterized protein</fullName>
    </submittedName>
</protein>
<gene>
    <name evidence="2" type="ORF">MFLAVUS_007313</name>
</gene>
<dbReference type="EMBL" id="BAABUK010000018">
    <property type="protein sequence ID" value="GAA5813826.1"/>
    <property type="molecule type" value="Genomic_DNA"/>
</dbReference>
<sequence length="242" mass="27433">MNSLEFNLIERIITCSPNKIYSSHRAKREIPLRKVVLASRALDIARSEQNRLLMEEAEHIRLIRQSQGDDWWLTNSLTMPDPETPSALLDTNLLLDTGIIDFESSPLFTAPHASPSPLLDNLIDFNQDPFDANATTTATANTNNNANSDLLDIGDWSWLKEDKILEPISSNALLSHNNYDEEEEESESEEDELVVVLVNNTIPLQDSKWITLIPPPQQQKEKRSLGLDHDDNEPPSNKRIRT</sequence>
<dbReference type="Proteomes" id="UP001473302">
    <property type="component" value="Unassembled WGS sequence"/>
</dbReference>
<name>A0ABP9Z423_9FUNG</name>